<comment type="caution">
    <text evidence="1">The sequence shown here is derived from an EMBL/GenBank/DDBJ whole genome shotgun (WGS) entry which is preliminary data.</text>
</comment>
<reference evidence="1 2" key="1">
    <citation type="submission" date="2018-05" db="EMBL/GenBank/DDBJ databases">
        <title>Genomic Encyclopedia of Type Strains, Phase IV (KMG-IV): sequencing the most valuable type-strain genomes for metagenomic binning, comparative biology and taxonomic classification.</title>
        <authorList>
            <person name="Goeker M."/>
        </authorList>
    </citation>
    <scope>NUCLEOTIDE SEQUENCE [LARGE SCALE GENOMIC DNA]</scope>
    <source>
        <strain evidence="1 2">DSM 45480</strain>
    </source>
</reference>
<evidence type="ECO:0008006" key="3">
    <source>
        <dbReference type="Google" id="ProtNLM"/>
    </source>
</evidence>
<dbReference type="EMBL" id="QGHB01000005">
    <property type="protein sequence ID" value="PWK86291.1"/>
    <property type="molecule type" value="Genomic_DNA"/>
</dbReference>
<evidence type="ECO:0000313" key="1">
    <source>
        <dbReference type="EMBL" id="PWK86291.1"/>
    </source>
</evidence>
<gene>
    <name evidence="1" type="ORF">C8D88_105334</name>
</gene>
<sequence length="193" mass="21512">MPWFQRSIDRLIDKARHHAAAGDYRKALKINLRGLALIDSAVRADRTGIAGLANQPAAARLHYDQASLHHNLDDGDKAVQAAWTAELLYTGIDPTRGDPALVEETIRDFRRQHPGQTDEFEDLIGDAANARSQLAWMLACHRGAAAAAKVEHLGRNAIRTYEELIRVSRRYGNDDLRLVLAQVAQAHELLRRA</sequence>
<dbReference type="RefSeq" id="WP_109637591.1">
    <property type="nucleotide sequence ID" value="NZ_QGHB01000005.1"/>
</dbReference>
<protein>
    <recommendedName>
        <fullName evidence="3">Tetratricopeptide repeat protein</fullName>
    </recommendedName>
</protein>
<dbReference type="AlphaFoldDB" id="A0A316I1B1"/>
<dbReference type="Proteomes" id="UP000246005">
    <property type="component" value="Unassembled WGS sequence"/>
</dbReference>
<name>A0A316I1B1_9PSEU</name>
<evidence type="ECO:0000313" key="2">
    <source>
        <dbReference type="Proteomes" id="UP000246005"/>
    </source>
</evidence>
<organism evidence="1 2">
    <name type="scientific">Lentzea atacamensis</name>
    <dbReference type="NCBI Taxonomy" id="531938"/>
    <lineage>
        <taxon>Bacteria</taxon>
        <taxon>Bacillati</taxon>
        <taxon>Actinomycetota</taxon>
        <taxon>Actinomycetes</taxon>
        <taxon>Pseudonocardiales</taxon>
        <taxon>Pseudonocardiaceae</taxon>
        <taxon>Lentzea</taxon>
    </lineage>
</organism>
<accession>A0A316I1B1</accession>
<proteinExistence type="predicted"/>